<evidence type="ECO:0000259" key="9">
    <source>
        <dbReference type="PROSITE" id="PS50071"/>
    </source>
</evidence>
<dbReference type="GeneID" id="100891357"/>
<feature type="compositionally biased region" description="Gly residues" evidence="7">
    <location>
        <begin position="170"/>
        <end position="193"/>
    </location>
</feature>
<dbReference type="AlphaFoldDB" id="A0A7M7MZR7"/>
<keyword evidence="4 5" id="KW-0539">Nucleus</keyword>
<sequence length="258" mass="28066">MDATRCREDRGLTFTLTFTLSSFAIYLFKTKLNLYVFLSLSSTDKSPSDRHEGHDGLDDNDDDLLHDSEASSPEDCGRKSVGELGGKENGDANNLSNGTNGSNKSRRRRTAFTSDQLLALEKEFIGKKYLTLSERAHIARFLQLSEVQVKIWFQNRRAKWKRLKTHSSILGGGHRGGNGGSGGGGGGGSGGGNSKLVVPIPVHVNRFAVRSQEQCRPRMVEPMGQASQHHHSLAHNPSLGTLGQTHSEGLAALRNSIT</sequence>
<feature type="region of interest" description="Disordered" evidence="7">
    <location>
        <begin position="168"/>
        <end position="194"/>
    </location>
</feature>
<dbReference type="GO" id="GO:0000981">
    <property type="term" value="F:DNA-binding transcription factor activity, RNA polymerase II-specific"/>
    <property type="evidence" value="ECO:0007669"/>
    <property type="project" value="InterPro"/>
</dbReference>
<protein>
    <recommendedName>
        <fullName evidence="9">Homeobox domain-containing protein</fullName>
    </recommendedName>
</protein>
<keyword evidence="3 5" id="KW-0371">Homeobox</keyword>
<dbReference type="PANTHER" id="PTHR24334:SF0">
    <property type="entry name" value="HOMEOBOX PROTEIN UNPLUGGED"/>
    <property type="match status" value="1"/>
</dbReference>
<dbReference type="PRINTS" id="PR00024">
    <property type="entry name" value="HOMEOBOX"/>
</dbReference>
<dbReference type="SUPFAM" id="SSF46689">
    <property type="entry name" value="Homeodomain-like"/>
    <property type="match status" value="1"/>
</dbReference>
<dbReference type="PROSITE" id="PS00027">
    <property type="entry name" value="HOMEOBOX_1"/>
    <property type="match status" value="1"/>
</dbReference>
<dbReference type="InParanoid" id="A0A7M7MZR7"/>
<dbReference type="InterPro" id="IPR001356">
    <property type="entry name" value="HD"/>
</dbReference>
<evidence type="ECO:0000256" key="7">
    <source>
        <dbReference type="SAM" id="MobiDB-lite"/>
    </source>
</evidence>
<reference evidence="10" key="2">
    <citation type="submission" date="2021-01" db="UniProtKB">
        <authorList>
            <consortium name="EnsemblMetazoa"/>
        </authorList>
    </citation>
    <scope>IDENTIFICATION</scope>
</reference>
<dbReference type="RefSeq" id="XP_030828851.1">
    <property type="nucleotide sequence ID" value="XM_030972991.1"/>
</dbReference>
<organism evidence="10 11">
    <name type="scientific">Strongylocentrotus purpuratus</name>
    <name type="common">Purple sea urchin</name>
    <dbReference type="NCBI Taxonomy" id="7668"/>
    <lineage>
        <taxon>Eukaryota</taxon>
        <taxon>Metazoa</taxon>
        <taxon>Echinodermata</taxon>
        <taxon>Eleutherozoa</taxon>
        <taxon>Echinozoa</taxon>
        <taxon>Echinoidea</taxon>
        <taxon>Euechinoidea</taxon>
        <taxon>Echinacea</taxon>
        <taxon>Camarodonta</taxon>
        <taxon>Echinidea</taxon>
        <taxon>Strongylocentrotidae</taxon>
        <taxon>Strongylocentrotus</taxon>
    </lineage>
</organism>
<evidence type="ECO:0000256" key="3">
    <source>
        <dbReference type="ARBA" id="ARBA00023155"/>
    </source>
</evidence>
<reference evidence="11" key="1">
    <citation type="submission" date="2015-02" db="EMBL/GenBank/DDBJ databases">
        <title>Genome sequencing for Strongylocentrotus purpuratus.</title>
        <authorList>
            <person name="Murali S."/>
            <person name="Liu Y."/>
            <person name="Vee V."/>
            <person name="English A."/>
            <person name="Wang M."/>
            <person name="Skinner E."/>
            <person name="Han Y."/>
            <person name="Muzny D.M."/>
            <person name="Worley K.C."/>
            <person name="Gibbs R.A."/>
        </authorList>
    </citation>
    <scope>NUCLEOTIDE SEQUENCE</scope>
</reference>
<dbReference type="FunCoup" id="A0A7M7MZR7">
    <property type="interactions" value="354"/>
</dbReference>
<comment type="subcellular location">
    <subcellularLocation>
        <location evidence="1 5 6">Nucleus</location>
    </subcellularLocation>
</comment>
<dbReference type="InterPro" id="IPR042982">
    <property type="entry name" value="GBX-1/2"/>
</dbReference>
<dbReference type="FunFam" id="1.10.10.60:FF:001078">
    <property type="match status" value="1"/>
</dbReference>
<feature type="transmembrane region" description="Helical" evidence="8">
    <location>
        <begin position="12"/>
        <end position="28"/>
    </location>
</feature>
<evidence type="ECO:0000313" key="11">
    <source>
        <dbReference type="Proteomes" id="UP000007110"/>
    </source>
</evidence>
<evidence type="ECO:0000256" key="8">
    <source>
        <dbReference type="SAM" id="Phobius"/>
    </source>
</evidence>
<dbReference type="Proteomes" id="UP000007110">
    <property type="component" value="Unassembled WGS sequence"/>
</dbReference>
<dbReference type="InterPro" id="IPR020479">
    <property type="entry name" value="HD_metazoa"/>
</dbReference>
<evidence type="ECO:0000256" key="5">
    <source>
        <dbReference type="PROSITE-ProRule" id="PRU00108"/>
    </source>
</evidence>
<dbReference type="Gene3D" id="1.10.10.60">
    <property type="entry name" value="Homeodomain-like"/>
    <property type="match status" value="1"/>
</dbReference>
<feature type="domain" description="Homeobox" evidence="9">
    <location>
        <begin position="103"/>
        <end position="163"/>
    </location>
</feature>
<keyword evidence="2 5" id="KW-0238">DNA-binding</keyword>
<evidence type="ECO:0000313" key="10">
    <source>
        <dbReference type="EnsemblMetazoa" id="XP_030828851"/>
    </source>
</evidence>
<keyword evidence="8" id="KW-1133">Transmembrane helix</keyword>
<dbReference type="InterPro" id="IPR009057">
    <property type="entry name" value="Homeodomain-like_sf"/>
</dbReference>
<feature type="DNA-binding region" description="Homeobox" evidence="5">
    <location>
        <begin position="105"/>
        <end position="164"/>
    </location>
</feature>
<evidence type="ECO:0000256" key="1">
    <source>
        <dbReference type="ARBA" id="ARBA00004123"/>
    </source>
</evidence>
<dbReference type="EnsemblMetazoa" id="XM_030972991">
    <property type="protein sequence ID" value="XP_030828851"/>
    <property type="gene ID" value="LOC100891357"/>
</dbReference>
<dbReference type="GO" id="GO:0003677">
    <property type="term" value="F:DNA binding"/>
    <property type="evidence" value="ECO:0007669"/>
    <property type="project" value="UniProtKB-UniRule"/>
</dbReference>
<evidence type="ECO:0000256" key="4">
    <source>
        <dbReference type="ARBA" id="ARBA00023242"/>
    </source>
</evidence>
<dbReference type="CDD" id="cd00086">
    <property type="entry name" value="homeodomain"/>
    <property type="match status" value="1"/>
</dbReference>
<dbReference type="OrthoDB" id="6159439at2759"/>
<feature type="region of interest" description="Disordered" evidence="7">
    <location>
        <begin position="43"/>
        <end position="109"/>
    </location>
</feature>
<dbReference type="InterPro" id="IPR017970">
    <property type="entry name" value="Homeobox_CS"/>
</dbReference>
<name>A0A7M7MZR7_STRPU</name>
<keyword evidence="11" id="KW-1185">Reference proteome</keyword>
<dbReference type="SMART" id="SM00389">
    <property type="entry name" value="HOX"/>
    <property type="match status" value="1"/>
</dbReference>
<keyword evidence="8" id="KW-0472">Membrane</keyword>
<dbReference type="OMA" id="PRMVEPM"/>
<accession>A0A7M7MZR7</accession>
<proteinExistence type="predicted"/>
<evidence type="ECO:0000256" key="6">
    <source>
        <dbReference type="RuleBase" id="RU000682"/>
    </source>
</evidence>
<feature type="compositionally biased region" description="Polar residues" evidence="7">
    <location>
        <begin position="91"/>
        <end position="103"/>
    </location>
</feature>
<keyword evidence="8" id="KW-0812">Transmembrane</keyword>
<dbReference type="KEGG" id="spu:100891357"/>
<feature type="region of interest" description="Disordered" evidence="7">
    <location>
        <begin position="222"/>
        <end position="244"/>
    </location>
</feature>
<dbReference type="GO" id="GO:0005634">
    <property type="term" value="C:nucleus"/>
    <property type="evidence" value="ECO:0007669"/>
    <property type="project" value="UniProtKB-SubCell"/>
</dbReference>
<dbReference type="Pfam" id="PF00046">
    <property type="entry name" value="Homeodomain"/>
    <property type="match status" value="1"/>
</dbReference>
<feature type="compositionally biased region" description="Basic and acidic residues" evidence="7">
    <location>
        <begin position="46"/>
        <end position="90"/>
    </location>
</feature>
<dbReference type="PROSITE" id="PS50071">
    <property type="entry name" value="HOMEOBOX_2"/>
    <property type="match status" value="1"/>
</dbReference>
<dbReference type="PANTHER" id="PTHR24334">
    <property type="entry name" value="HOMEOBOX PROTEIN GBX"/>
    <property type="match status" value="1"/>
</dbReference>
<evidence type="ECO:0000256" key="2">
    <source>
        <dbReference type="ARBA" id="ARBA00023125"/>
    </source>
</evidence>